<feature type="transmembrane region" description="Helical" evidence="1">
    <location>
        <begin position="61"/>
        <end position="81"/>
    </location>
</feature>
<name>A0A2S8G8A8_9BACT</name>
<dbReference type="Proteomes" id="UP000239388">
    <property type="component" value="Unassembled WGS sequence"/>
</dbReference>
<gene>
    <name evidence="2" type="ORF">C5Y98_05455</name>
</gene>
<feature type="transmembrane region" description="Helical" evidence="1">
    <location>
        <begin position="87"/>
        <end position="109"/>
    </location>
</feature>
<evidence type="ECO:0000313" key="3">
    <source>
        <dbReference type="Proteomes" id="UP000239388"/>
    </source>
</evidence>
<evidence type="ECO:0000313" key="2">
    <source>
        <dbReference type="EMBL" id="PQO40669.1"/>
    </source>
</evidence>
<dbReference type="RefSeq" id="WP_105352327.1">
    <property type="nucleotide sequence ID" value="NZ_PUIB01000008.1"/>
</dbReference>
<organism evidence="2 3">
    <name type="scientific">Blastopirellula marina</name>
    <dbReference type="NCBI Taxonomy" id="124"/>
    <lineage>
        <taxon>Bacteria</taxon>
        <taxon>Pseudomonadati</taxon>
        <taxon>Planctomycetota</taxon>
        <taxon>Planctomycetia</taxon>
        <taxon>Pirellulales</taxon>
        <taxon>Pirellulaceae</taxon>
        <taxon>Blastopirellula</taxon>
    </lineage>
</organism>
<keyword evidence="1" id="KW-0812">Transmembrane</keyword>
<sequence length="145" mass="16180">MTETPPPTKEFDPQKAFYEPSAKAWWENCLPEQFLNEPMGCLLFFLCLPFLLISTSQDGKFRFVLVDMACVVVLISALLSLRTNVTVGLPGVEQVGMTFACGLIVGLLVSIVRRNVLWIGAGLSMATWVVLIAWVFFFFSLELPN</sequence>
<comment type="caution">
    <text evidence="2">The sequence shown here is derived from an EMBL/GenBank/DDBJ whole genome shotgun (WGS) entry which is preliminary data.</text>
</comment>
<feature type="transmembrane region" description="Helical" evidence="1">
    <location>
        <begin position="34"/>
        <end position="54"/>
    </location>
</feature>
<keyword evidence="1" id="KW-0472">Membrane</keyword>
<keyword evidence="1" id="KW-1133">Transmembrane helix</keyword>
<protein>
    <submittedName>
        <fullName evidence="2">Uncharacterized protein</fullName>
    </submittedName>
</protein>
<reference evidence="2 3" key="1">
    <citation type="submission" date="2018-02" db="EMBL/GenBank/DDBJ databases">
        <title>Comparative genomes isolates from brazilian mangrove.</title>
        <authorList>
            <person name="Araujo J.E."/>
            <person name="Taketani R.G."/>
            <person name="Silva M.C.P."/>
            <person name="Loureco M.V."/>
            <person name="Andreote F.D."/>
        </authorList>
    </citation>
    <scope>NUCLEOTIDE SEQUENCE [LARGE SCALE GENOMIC DNA]</scope>
    <source>
        <strain evidence="2 3">NAP PRIS-MGV</strain>
    </source>
</reference>
<evidence type="ECO:0000256" key="1">
    <source>
        <dbReference type="SAM" id="Phobius"/>
    </source>
</evidence>
<dbReference type="EMBL" id="PUIB01000008">
    <property type="protein sequence ID" value="PQO40669.1"/>
    <property type="molecule type" value="Genomic_DNA"/>
</dbReference>
<proteinExistence type="predicted"/>
<feature type="transmembrane region" description="Helical" evidence="1">
    <location>
        <begin position="116"/>
        <end position="139"/>
    </location>
</feature>
<dbReference type="AlphaFoldDB" id="A0A2S8G8A8"/>
<accession>A0A2S8G8A8</accession>